<evidence type="ECO:0000256" key="6">
    <source>
        <dbReference type="ARBA" id="ARBA00023136"/>
    </source>
</evidence>
<feature type="binding site" evidence="7">
    <location>
        <position position="191"/>
    </location>
    <ligand>
        <name>Zn(2+)</name>
        <dbReference type="ChEBI" id="CHEBI:29105"/>
    </ligand>
</feature>
<evidence type="ECO:0000256" key="3">
    <source>
        <dbReference type="ARBA" id="ARBA00022475"/>
    </source>
</evidence>
<keyword evidence="7" id="KW-0862">Zinc</keyword>
<dbReference type="GO" id="GO:0140911">
    <property type="term" value="F:pore-forming activity"/>
    <property type="evidence" value="ECO:0007669"/>
    <property type="project" value="InterPro"/>
</dbReference>
<dbReference type="InterPro" id="IPR005744">
    <property type="entry name" value="Hy-lIII"/>
</dbReference>
<feature type="transmembrane region" description="Helical" evidence="8">
    <location>
        <begin position="40"/>
        <end position="60"/>
    </location>
</feature>
<dbReference type="EMBL" id="PVNK01000187">
    <property type="protein sequence ID" value="PRP93314.1"/>
    <property type="molecule type" value="Genomic_DNA"/>
</dbReference>
<keyword evidence="7" id="KW-0479">Metal-binding</keyword>
<feature type="transmembrane region" description="Helical" evidence="8">
    <location>
        <begin position="164"/>
        <end position="182"/>
    </location>
</feature>
<dbReference type="RefSeq" id="WP_106393614.1">
    <property type="nucleotide sequence ID" value="NZ_PVNK01000187.1"/>
</dbReference>
<feature type="transmembrane region" description="Helical" evidence="8">
    <location>
        <begin position="106"/>
        <end position="125"/>
    </location>
</feature>
<keyword evidence="10" id="KW-1185">Reference proteome</keyword>
<keyword evidence="3" id="KW-1003">Cell membrane</keyword>
<evidence type="ECO:0000256" key="5">
    <source>
        <dbReference type="ARBA" id="ARBA00022989"/>
    </source>
</evidence>
<evidence type="ECO:0000256" key="8">
    <source>
        <dbReference type="SAM" id="Phobius"/>
    </source>
</evidence>
<protein>
    <submittedName>
        <fullName evidence="9">Hemolysin-III related</fullName>
    </submittedName>
</protein>
<comment type="caution">
    <text evidence="9">The sequence shown here is derived from an EMBL/GenBank/DDBJ whole genome shotgun (WGS) entry which is preliminary data.</text>
</comment>
<evidence type="ECO:0000313" key="9">
    <source>
        <dbReference type="EMBL" id="PRP93314.1"/>
    </source>
</evidence>
<evidence type="ECO:0000313" key="10">
    <source>
        <dbReference type="Proteomes" id="UP000237968"/>
    </source>
</evidence>
<dbReference type="AlphaFoldDB" id="A0A2S9XKB0"/>
<proteinExistence type="inferred from homology"/>
<feature type="transmembrane region" description="Helical" evidence="8">
    <location>
        <begin position="194"/>
        <end position="213"/>
    </location>
</feature>
<dbReference type="InterPro" id="IPR004254">
    <property type="entry name" value="AdipoR/HlyIII-related"/>
</dbReference>
<name>A0A2S9XKB0_9BACT</name>
<dbReference type="PANTHER" id="PTHR20855:SF3">
    <property type="entry name" value="LD03007P"/>
    <property type="match status" value="1"/>
</dbReference>
<comment type="subcellular location">
    <subcellularLocation>
        <location evidence="1">Cell membrane</location>
        <topology evidence="1">Multi-pass membrane protein</topology>
    </subcellularLocation>
</comment>
<dbReference type="Proteomes" id="UP000237968">
    <property type="component" value="Unassembled WGS sequence"/>
</dbReference>
<keyword evidence="6 8" id="KW-0472">Membrane</keyword>
<feature type="transmembrane region" description="Helical" evidence="8">
    <location>
        <begin position="137"/>
        <end position="158"/>
    </location>
</feature>
<dbReference type="GO" id="GO:0005886">
    <property type="term" value="C:plasma membrane"/>
    <property type="evidence" value="ECO:0007669"/>
    <property type="project" value="UniProtKB-SubCell"/>
</dbReference>
<feature type="binding site" evidence="7">
    <location>
        <position position="65"/>
    </location>
    <ligand>
        <name>Zn(2+)</name>
        <dbReference type="ChEBI" id="CHEBI:29105"/>
    </ligand>
</feature>
<dbReference type="NCBIfam" id="TIGR01065">
    <property type="entry name" value="hlyIII"/>
    <property type="match status" value="1"/>
</dbReference>
<comment type="similarity">
    <text evidence="2">Belongs to the UPF0073 (Hly-III) family.</text>
</comment>
<feature type="transmembrane region" description="Helical" evidence="8">
    <location>
        <begin position="12"/>
        <end position="34"/>
    </location>
</feature>
<dbReference type="OrthoDB" id="9813689at2"/>
<evidence type="ECO:0000256" key="2">
    <source>
        <dbReference type="ARBA" id="ARBA00008488"/>
    </source>
</evidence>
<sequence length="219" mass="23552">MLEEKFTPREELANAVSAGVGILLSIAALIVMTVSVLGQGALHVTSAVVFGASLIALYFTSMLNHALPAGRAKEFFHIADLAAIYLLIAGTYTPFTLVALHNRTGYIMFGAIWSLALVGTVRKLLKPNDFETGVDKLSVVSYVVMGWMVMVAPAEVMAAVPGAGLVWLILGGLSYTVGVVFFQMRSVRYHHLIWHLFVIGGSACHVIAVHEYVLPIALP</sequence>
<feature type="binding site" evidence="7">
    <location>
        <position position="195"/>
    </location>
    <ligand>
        <name>Zn(2+)</name>
        <dbReference type="ChEBI" id="CHEBI:29105"/>
    </ligand>
</feature>
<dbReference type="GO" id="GO:0046872">
    <property type="term" value="F:metal ion binding"/>
    <property type="evidence" value="ECO:0007669"/>
    <property type="project" value="UniProtKB-KW"/>
</dbReference>
<accession>A0A2S9XKB0</accession>
<dbReference type="Pfam" id="PF03006">
    <property type="entry name" value="HlyIII"/>
    <property type="match status" value="1"/>
</dbReference>
<feature type="transmembrane region" description="Helical" evidence="8">
    <location>
        <begin position="81"/>
        <end position="100"/>
    </location>
</feature>
<dbReference type="PANTHER" id="PTHR20855">
    <property type="entry name" value="ADIPOR/PROGESTIN RECEPTOR-RELATED"/>
    <property type="match status" value="1"/>
</dbReference>
<organism evidence="9 10">
    <name type="scientific">Enhygromyxa salina</name>
    <dbReference type="NCBI Taxonomy" id="215803"/>
    <lineage>
        <taxon>Bacteria</taxon>
        <taxon>Pseudomonadati</taxon>
        <taxon>Myxococcota</taxon>
        <taxon>Polyangia</taxon>
        <taxon>Nannocystales</taxon>
        <taxon>Nannocystaceae</taxon>
        <taxon>Enhygromyxa</taxon>
    </lineage>
</organism>
<evidence type="ECO:0000256" key="7">
    <source>
        <dbReference type="PIRSR" id="PIRSR604254-1"/>
    </source>
</evidence>
<evidence type="ECO:0000256" key="1">
    <source>
        <dbReference type="ARBA" id="ARBA00004651"/>
    </source>
</evidence>
<gene>
    <name evidence="9" type="ORF">ENSA5_43360</name>
</gene>
<keyword evidence="4 8" id="KW-0812">Transmembrane</keyword>
<keyword evidence="5 8" id="KW-1133">Transmembrane helix</keyword>
<reference evidence="9 10" key="1">
    <citation type="submission" date="2018-03" db="EMBL/GenBank/DDBJ databases">
        <title>Draft Genome Sequences of the Obligatory Marine Myxobacteria Enhygromyxa salina SWB005.</title>
        <authorList>
            <person name="Poehlein A."/>
            <person name="Moghaddam J.A."/>
            <person name="Harms H."/>
            <person name="Alanjari M."/>
            <person name="Koenig G.M."/>
            <person name="Daniel R."/>
            <person name="Schaeberle T.F."/>
        </authorList>
    </citation>
    <scope>NUCLEOTIDE SEQUENCE [LARGE SCALE GENOMIC DNA]</scope>
    <source>
        <strain evidence="9 10">SWB005</strain>
    </source>
</reference>
<evidence type="ECO:0000256" key="4">
    <source>
        <dbReference type="ARBA" id="ARBA00022692"/>
    </source>
</evidence>